<name>A0AAV0WF48_9HEMI</name>
<comment type="caution">
    <text evidence="1">The sequence shown here is derived from an EMBL/GenBank/DDBJ whole genome shotgun (WGS) entry which is preliminary data.</text>
</comment>
<dbReference type="EMBL" id="CARXXK010000002">
    <property type="protein sequence ID" value="CAI6354283.1"/>
    <property type="molecule type" value="Genomic_DNA"/>
</dbReference>
<protein>
    <submittedName>
        <fullName evidence="1">Uncharacterized protein</fullName>
    </submittedName>
</protein>
<reference evidence="1 2" key="1">
    <citation type="submission" date="2023-01" db="EMBL/GenBank/DDBJ databases">
        <authorList>
            <person name="Whitehead M."/>
        </authorList>
    </citation>
    <scope>NUCLEOTIDE SEQUENCE [LARGE SCALE GENOMIC DNA]</scope>
</reference>
<evidence type="ECO:0000313" key="2">
    <source>
        <dbReference type="Proteomes" id="UP001160148"/>
    </source>
</evidence>
<organism evidence="1 2">
    <name type="scientific">Macrosiphum euphorbiae</name>
    <name type="common">potato aphid</name>
    <dbReference type="NCBI Taxonomy" id="13131"/>
    <lineage>
        <taxon>Eukaryota</taxon>
        <taxon>Metazoa</taxon>
        <taxon>Ecdysozoa</taxon>
        <taxon>Arthropoda</taxon>
        <taxon>Hexapoda</taxon>
        <taxon>Insecta</taxon>
        <taxon>Pterygota</taxon>
        <taxon>Neoptera</taxon>
        <taxon>Paraneoptera</taxon>
        <taxon>Hemiptera</taxon>
        <taxon>Sternorrhyncha</taxon>
        <taxon>Aphidomorpha</taxon>
        <taxon>Aphidoidea</taxon>
        <taxon>Aphididae</taxon>
        <taxon>Macrosiphini</taxon>
        <taxon>Macrosiphum</taxon>
    </lineage>
</organism>
<sequence>MCREDFLTVRIENYLYPKPYLGYSFEKTVEDSNISPESEKCLRDRCVSFILHLGNQLQQRLPHNINVLENISLLSVSNTLKVVKDTLIPLMEMMDIEMETIGKINVQWDNITNIKWLEKTDTH</sequence>
<keyword evidence="2" id="KW-1185">Reference proteome</keyword>
<proteinExistence type="predicted"/>
<dbReference type="AlphaFoldDB" id="A0AAV0WF48"/>
<gene>
    <name evidence="1" type="ORF">MEUPH1_LOCUS10305</name>
</gene>
<accession>A0AAV0WF48</accession>
<evidence type="ECO:0000313" key="1">
    <source>
        <dbReference type="EMBL" id="CAI6354283.1"/>
    </source>
</evidence>
<dbReference type="Proteomes" id="UP001160148">
    <property type="component" value="Unassembled WGS sequence"/>
</dbReference>